<dbReference type="Gene3D" id="3.40.50.300">
    <property type="entry name" value="P-loop containing nucleotide triphosphate hydrolases"/>
    <property type="match status" value="1"/>
</dbReference>
<dbReference type="Pfam" id="PF03704">
    <property type="entry name" value="BTAD"/>
    <property type="match status" value="1"/>
</dbReference>
<evidence type="ECO:0000313" key="6">
    <source>
        <dbReference type="Proteomes" id="UP001500403"/>
    </source>
</evidence>
<evidence type="ECO:0000256" key="1">
    <source>
        <dbReference type="ARBA" id="ARBA00023012"/>
    </source>
</evidence>
<dbReference type="SMART" id="SM01043">
    <property type="entry name" value="BTAD"/>
    <property type="match status" value="1"/>
</dbReference>
<dbReference type="InterPro" id="IPR011990">
    <property type="entry name" value="TPR-like_helical_dom_sf"/>
</dbReference>
<name>A0ABN3WTU0_9ACTN</name>
<dbReference type="SUPFAM" id="SSF52540">
    <property type="entry name" value="P-loop containing nucleoside triphosphate hydrolases"/>
    <property type="match status" value="1"/>
</dbReference>
<evidence type="ECO:0000256" key="2">
    <source>
        <dbReference type="ARBA" id="ARBA00023015"/>
    </source>
</evidence>
<evidence type="ECO:0000259" key="4">
    <source>
        <dbReference type="SMART" id="SM01043"/>
    </source>
</evidence>
<dbReference type="RefSeq" id="WP_344490333.1">
    <property type="nucleotide sequence ID" value="NZ_BAAAUD010000010.1"/>
</dbReference>
<reference evidence="5 6" key="1">
    <citation type="journal article" date="2019" name="Int. J. Syst. Evol. Microbiol.">
        <title>The Global Catalogue of Microorganisms (GCM) 10K type strain sequencing project: providing services to taxonomists for standard genome sequencing and annotation.</title>
        <authorList>
            <consortium name="The Broad Institute Genomics Platform"/>
            <consortium name="The Broad Institute Genome Sequencing Center for Infectious Disease"/>
            <person name="Wu L."/>
            <person name="Ma J."/>
        </authorList>
    </citation>
    <scope>NUCLEOTIDE SEQUENCE [LARGE SCALE GENOMIC DNA]</scope>
    <source>
        <strain evidence="5 6">JCM 9088</strain>
    </source>
</reference>
<dbReference type="Gene3D" id="1.25.40.10">
    <property type="entry name" value="Tetratricopeptide repeat domain"/>
    <property type="match status" value="1"/>
</dbReference>
<dbReference type="Proteomes" id="UP001500403">
    <property type="component" value="Unassembled WGS sequence"/>
</dbReference>
<gene>
    <name evidence="5" type="ORF">GCM10010446_06800</name>
</gene>
<dbReference type="PANTHER" id="PTHR35807:SF1">
    <property type="entry name" value="TRANSCRIPTIONAL REGULATOR REDD"/>
    <property type="match status" value="1"/>
</dbReference>
<dbReference type="PANTHER" id="PTHR35807">
    <property type="entry name" value="TRANSCRIPTIONAL REGULATOR REDD-RELATED"/>
    <property type="match status" value="1"/>
</dbReference>
<feature type="domain" description="Bacterial transcriptional activator" evidence="4">
    <location>
        <begin position="30"/>
        <end position="168"/>
    </location>
</feature>
<keyword evidence="1" id="KW-0902">Two-component regulatory system</keyword>
<evidence type="ECO:0000256" key="3">
    <source>
        <dbReference type="ARBA" id="ARBA00023163"/>
    </source>
</evidence>
<keyword evidence="3" id="KW-0804">Transcription</keyword>
<organism evidence="5 6">
    <name type="scientific">Streptomyces enissocaesilis</name>
    <dbReference type="NCBI Taxonomy" id="332589"/>
    <lineage>
        <taxon>Bacteria</taxon>
        <taxon>Bacillati</taxon>
        <taxon>Actinomycetota</taxon>
        <taxon>Actinomycetes</taxon>
        <taxon>Kitasatosporales</taxon>
        <taxon>Streptomycetaceae</taxon>
        <taxon>Streptomyces</taxon>
        <taxon>Streptomyces rochei group</taxon>
    </lineage>
</organism>
<dbReference type="CDD" id="cd15831">
    <property type="entry name" value="BTAD"/>
    <property type="match status" value="1"/>
</dbReference>
<keyword evidence="2" id="KW-0805">Transcription regulation</keyword>
<comment type="caution">
    <text evidence="5">The sequence shown here is derived from an EMBL/GenBank/DDBJ whole genome shotgun (WGS) entry which is preliminary data.</text>
</comment>
<dbReference type="InterPro" id="IPR005158">
    <property type="entry name" value="BTAD"/>
</dbReference>
<dbReference type="PRINTS" id="PR00364">
    <property type="entry name" value="DISEASERSIST"/>
</dbReference>
<accession>A0ABN3WTU0</accession>
<proteinExistence type="predicted"/>
<dbReference type="EMBL" id="BAAAUD010000010">
    <property type="protein sequence ID" value="GAA2925205.1"/>
    <property type="molecule type" value="Genomic_DNA"/>
</dbReference>
<evidence type="ECO:0000313" key="5">
    <source>
        <dbReference type="EMBL" id="GAA2925205.1"/>
    </source>
</evidence>
<dbReference type="SUPFAM" id="SSF48452">
    <property type="entry name" value="TPR-like"/>
    <property type="match status" value="1"/>
</dbReference>
<dbReference type="InterPro" id="IPR027417">
    <property type="entry name" value="P-loop_NTPase"/>
</dbReference>
<sequence>MLATLVIAGERRLAAHEIHQVLWGTAPPVTVRAQVHTYVYAAGGIAQAAELFTDALGQWRGPALIGATEFLEASEAPRLEGLRMPVLEEKAAADPSLGPVRRVVEELAPCMPLFPFREGLRSLPMTALSQCGRQAEAITLYHEGRSVLAEHLTVDPGDELNSTFQSLLAGTLIARPTLPEGADTAVRPEAVSSREEAYTALPPDLVDLTGRHAELRRLREWLKPAPDGTGCAGPVVVTGLAGSGKTVLAVRAGYGIAPAYPDGTLFVRGRDTSGYRRPPADIAGDLLRGLGERVAPTAGSEERVWRLRTRLTQSRCLVILDDAADEAQVHALVPGSGRTQFLITGRPRFATLPRVRVVALGGLQLCEAMDLLNGITSGVGVSTDDAERLVRLCDGHPAAMRAVAAQLIAKPHWTPAYLADRLADPCRDTLGLLRAKVEPTAFSLLN</sequence>
<keyword evidence="6" id="KW-1185">Reference proteome</keyword>
<dbReference type="InterPro" id="IPR051677">
    <property type="entry name" value="AfsR-DnrI-RedD_regulator"/>
</dbReference>
<protein>
    <recommendedName>
        <fullName evidence="4">Bacterial transcriptional activator domain-containing protein</fullName>
    </recommendedName>
</protein>